<evidence type="ECO:0000313" key="2">
    <source>
        <dbReference type="EMBL" id="MBX41727.1"/>
    </source>
</evidence>
<evidence type="ECO:0000256" key="1">
    <source>
        <dbReference type="SAM" id="Phobius"/>
    </source>
</evidence>
<sequence>MVAIKLRYIWGWFCVHAICYFILSISYCCWLSVFCHIFS</sequence>
<organism evidence="2">
    <name type="scientific">Rhizophora mucronata</name>
    <name type="common">Asiatic mangrove</name>
    <dbReference type="NCBI Taxonomy" id="61149"/>
    <lineage>
        <taxon>Eukaryota</taxon>
        <taxon>Viridiplantae</taxon>
        <taxon>Streptophyta</taxon>
        <taxon>Embryophyta</taxon>
        <taxon>Tracheophyta</taxon>
        <taxon>Spermatophyta</taxon>
        <taxon>Magnoliopsida</taxon>
        <taxon>eudicotyledons</taxon>
        <taxon>Gunneridae</taxon>
        <taxon>Pentapetalae</taxon>
        <taxon>rosids</taxon>
        <taxon>fabids</taxon>
        <taxon>Malpighiales</taxon>
        <taxon>Rhizophoraceae</taxon>
        <taxon>Rhizophora</taxon>
    </lineage>
</organism>
<name>A0A2P2NGX4_RHIMU</name>
<keyword evidence="1" id="KW-1133">Transmembrane helix</keyword>
<keyword evidence="1" id="KW-0812">Transmembrane</keyword>
<reference evidence="2" key="1">
    <citation type="submission" date="2018-02" db="EMBL/GenBank/DDBJ databases">
        <title>Rhizophora mucronata_Transcriptome.</title>
        <authorList>
            <person name="Meera S.P."/>
            <person name="Sreeshan A."/>
            <person name="Augustine A."/>
        </authorList>
    </citation>
    <scope>NUCLEOTIDE SEQUENCE</scope>
    <source>
        <tissue evidence="2">Leaf</tissue>
    </source>
</reference>
<proteinExistence type="predicted"/>
<keyword evidence="1" id="KW-0472">Membrane</keyword>
<dbReference type="AlphaFoldDB" id="A0A2P2NGX4"/>
<dbReference type="EMBL" id="GGEC01061243">
    <property type="protein sequence ID" value="MBX41727.1"/>
    <property type="molecule type" value="Transcribed_RNA"/>
</dbReference>
<feature type="transmembrane region" description="Helical" evidence="1">
    <location>
        <begin position="12"/>
        <end position="33"/>
    </location>
</feature>
<accession>A0A2P2NGX4</accession>
<protein>
    <submittedName>
        <fullName evidence="2">Uncharacterized protein</fullName>
    </submittedName>
</protein>